<evidence type="ECO:0000313" key="2">
    <source>
        <dbReference type="EMBL" id="KAG0005729.1"/>
    </source>
</evidence>
<dbReference type="PANTHER" id="PTHR36124:SF1">
    <property type="entry name" value="ER-BOUND OXYGENASE MPAB_MPAB'_RUBBER OXYGENASE CATALYTIC DOMAIN-CONTAINING PROTEIN"/>
    <property type="match status" value="1"/>
</dbReference>
<protein>
    <recommendedName>
        <fullName evidence="1">ER-bound oxygenase mpaB/mpaB'/Rubber oxygenase catalytic domain-containing protein</fullName>
    </recommendedName>
</protein>
<dbReference type="AlphaFoldDB" id="A0A9P6MKG9"/>
<dbReference type="EMBL" id="JAAAHW010000167">
    <property type="protein sequence ID" value="KAG0005729.1"/>
    <property type="molecule type" value="Genomic_DNA"/>
</dbReference>
<dbReference type="OrthoDB" id="545169at2759"/>
<feature type="domain" description="ER-bound oxygenase mpaB/mpaB'/Rubber oxygenase catalytic" evidence="1">
    <location>
        <begin position="159"/>
        <end position="283"/>
    </location>
</feature>
<dbReference type="InterPro" id="IPR018713">
    <property type="entry name" value="MPAB/Lcp_cat_dom"/>
</dbReference>
<gene>
    <name evidence="2" type="ORF">BGZ65_010321</name>
</gene>
<accession>A0A9P6MKG9</accession>
<dbReference type="InterPro" id="IPR046366">
    <property type="entry name" value="MPAB"/>
</dbReference>
<organism evidence="2 3">
    <name type="scientific">Modicella reniformis</name>
    <dbReference type="NCBI Taxonomy" id="1440133"/>
    <lineage>
        <taxon>Eukaryota</taxon>
        <taxon>Fungi</taxon>
        <taxon>Fungi incertae sedis</taxon>
        <taxon>Mucoromycota</taxon>
        <taxon>Mortierellomycotina</taxon>
        <taxon>Mortierellomycetes</taxon>
        <taxon>Mortierellales</taxon>
        <taxon>Mortierellaceae</taxon>
        <taxon>Modicella</taxon>
    </lineage>
</organism>
<evidence type="ECO:0000313" key="3">
    <source>
        <dbReference type="Proteomes" id="UP000749646"/>
    </source>
</evidence>
<sequence>MDTLLNIFKTHSSLKYGVAVLVYMAIVRHLRFKRINALLKKYPDPTLPLRNLEIAREVNAVLDTLEFPYLIVVSLEFALFKTYAIPTISRILASTKQFTNQCLKRADDTTFILLEVSEFYARNVKRTMVEGKIDEQEMLNDARRHEIAVERLNFIHGHYNIKQEDYLYTLALFITEPTKFISNYEWRPLTELEQNAIMAVWIYNGKRMGIKNIPESKEELKTWADEYDRNYSKFAQSNVAIADSTVDLLLSKVPSFTHGFGRMAVSVLLTPQLREAFGMSTPPGFVVSLVNAALWTRGTFIKYFMLPRRLPLVRSASRANKEGNYVPTYHKYEPVYPDGYRVEDLGPEKFLGKCPVSFHPSGITPPASGVTPSASRIILSATETVKEL</sequence>
<proteinExistence type="predicted"/>
<name>A0A9P6MKG9_9FUNG</name>
<comment type="caution">
    <text evidence="2">The sequence shown here is derived from an EMBL/GenBank/DDBJ whole genome shotgun (WGS) entry which is preliminary data.</text>
</comment>
<dbReference type="GO" id="GO:0016491">
    <property type="term" value="F:oxidoreductase activity"/>
    <property type="evidence" value="ECO:0007669"/>
    <property type="project" value="InterPro"/>
</dbReference>
<dbReference type="Proteomes" id="UP000749646">
    <property type="component" value="Unassembled WGS sequence"/>
</dbReference>
<dbReference type="Pfam" id="PF09995">
    <property type="entry name" value="MPAB_Lcp_cat"/>
    <property type="match status" value="1"/>
</dbReference>
<reference evidence="2" key="1">
    <citation type="journal article" date="2020" name="Fungal Divers.">
        <title>Resolving the Mortierellaceae phylogeny through synthesis of multi-gene phylogenetics and phylogenomics.</title>
        <authorList>
            <person name="Vandepol N."/>
            <person name="Liber J."/>
            <person name="Desiro A."/>
            <person name="Na H."/>
            <person name="Kennedy M."/>
            <person name="Barry K."/>
            <person name="Grigoriev I.V."/>
            <person name="Miller A.N."/>
            <person name="O'Donnell K."/>
            <person name="Stajich J.E."/>
            <person name="Bonito G."/>
        </authorList>
    </citation>
    <scope>NUCLEOTIDE SEQUENCE</scope>
    <source>
        <strain evidence="2">MES-2147</strain>
    </source>
</reference>
<evidence type="ECO:0000259" key="1">
    <source>
        <dbReference type="Pfam" id="PF09995"/>
    </source>
</evidence>
<keyword evidence="3" id="KW-1185">Reference proteome</keyword>
<dbReference type="PANTHER" id="PTHR36124">
    <property type="match status" value="1"/>
</dbReference>